<evidence type="ECO:0000256" key="1">
    <source>
        <dbReference type="ARBA" id="ARBA00004651"/>
    </source>
</evidence>
<dbReference type="InterPro" id="IPR051791">
    <property type="entry name" value="Pra-immunoreactive"/>
</dbReference>
<keyword evidence="4 6" id="KW-1133">Transmembrane helix</keyword>
<evidence type="ECO:0000256" key="4">
    <source>
        <dbReference type="ARBA" id="ARBA00022989"/>
    </source>
</evidence>
<evidence type="ECO:0000259" key="7">
    <source>
        <dbReference type="Pfam" id="PF06271"/>
    </source>
</evidence>
<dbReference type="OrthoDB" id="3254248at2"/>
<evidence type="ECO:0000256" key="5">
    <source>
        <dbReference type="ARBA" id="ARBA00023136"/>
    </source>
</evidence>
<feature type="transmembrane region" description="Helical" evidence="6">
    <location>
        <begin position="107"/>
        <end position="127"/>
    </location>
</feature>
<dbReference type="PANTHER" id="PTHR36115:SF4">
    <property type="entry name" value="MEMBRANE PROTEIN"/>
    <property type="match status" value="1"/>
</dbReference>
<dbReference type="AlphaFoldDB" id="A0A1G6YNA5"/>
<dbReference type="InterPro" id="IPR010432">
    <property type="entry name" value="RDD"/>
</dbReference>
<evidence type="ECO:0000256" key="6">
    <source>
        <dbReference type="SAM" id="Phobius"/>
    </source>
</evidence>
<feature type="transmembrane region" description="Helical" evidence="6">
    <location>
        <begin position="55"/>
        <end position="72"/>
    </location>
</feature>
<proteinExistence type="predicted"/>
<feature type="domain" description="RDD" evidence="7">
    <location>
        <begin position="21"/>
        <end position="141"/>
    </location>
</feature>
<reference evidence="9" key="1">
    <citation type="submission" date="2016-10" db="EMBL/GenBank/DDBJ databases">
        <authorList>
            <person name="Varghese N."/>
            <person name="Submissions S."/>
        </authorList>
    </citation>
    <scope>NUCLEOTIDE SEQUENCE [LARGE SCALE GENOMIC DNA]</scope>
    <source>
        <strain evidence="9">IBRC-M 10403</strain>
    </source>
</reference>
<dbReference type="RefSeq" id="WP_091457226.1">
    <property type="nucleotide sequence ID" value="NZ_FMZZ01000022.1"/>
</dbReference>
<evidence type="ECO:0000313" key="9">
    <source>
        <dbReference type="Proteomes" id="UP000199501"/>
    </source>
</evidence>
<dbReference type="PANTHER" id="PTHR36115">
    <property type="entry name" value="PROLINE-RICH ANTIGEN HOMOLOG-RELATED"/>
    <property type="match status" value="1"/>
</dbReference>
<accession>A0A1G6YNA5</accession>
<organism evidence="8 9">
    <name type="scientific">Actinokineospora iranica</name>
    <dbReference type="NCBI Taxonomy" id="1271860"/>
    <lineage>
        <taxon>Bacteria</taxon>
        <taxon>Bacillati</taxon>
        <taxon>Actinomycetota</taxon>
        <taxon>Actinomycetes</taxon>
        <taxon>Pseudonocardiales</taxon>
        <taxon>Pseudonocardiaceae</taxon>
        <taxon>Actinokineospora</taxon>
    </lineage>
</organism>
<evidence type="ECO:0000313" key="8">
    <source>
        <dbReference type="EMBL" id="SDD91125.1"/>
    </source>
</evidence>
<dbReference type="GO" id="GO:0005886">
    <property type="term" value="C:plasma membrane"/>
    <property type="evidence" value="ECO:0007669"/>
    <property type="project" value="UniProtKB-SubCell"/>
</dbReference>
<keyword evidence="5 6" id="KW-0472">Membrane</keyword>
<dbReference type="Proteomes" id="UP000199501">
    <property type="component" value="Unassembled WGS sequence"/>
</dbReference>
<keyword evidence="9" id="KW-1185">Reference proteome</keyword>
<dbReference type="EMBL" id="FMZZ01000022">
    <property type="protein sequence ID" value="SDD91125.1"/>
    <property type="molecule type" value="Genomic_DNA"/>
</dbReference>
<dbReference type="STRING" id="1271860.SAMN05216174_12237"/>
<name>A0A1G6YNA5_9PSEU</name>
<evidence type="ECO:0000256" key="2">
    <source>
        <dbReference type="ARBA" id="ARBA00022475"/>
    </source>
</evidence>
<gene>
    <name evidence="8" type="ORF">SAMN05216174_12237</name>
</gene>
<keyword evidence="3 6" id="KW-0812">Transmembrane</keyword>
<keyword evidence="2" id="KW-1003">Cell membrane</keyword>
<protein>
    <submittedName>
        <fullName evidence="8">Uncharacterized membrane protein YckC, RDD family</fullName>
    </submittedName>
</protein>
<evidence type="ECO:0000256" key="3">
    <source>
        <dbReference type="ARBA" id="ARBA00022692"/>
    </source>
</evidence>
<dbReference type="Pfam" id="PF06271">
    <property type="entry name" value="RDD"/>
    <property type="match status" value="1"/>
</dbReference>
<comment type="subcellular location">
    <subcellularLocation>
        <location evidence="1">Cell membrane</location>
        <topology evidence="1">Multi-pass membrane protein</topology>
    </subcellularLocation>
</comment>
<sequence>MEHRPDIERVAVGARGVVPLATLGARVGARLIDTTVVGVPAVLAVLSLPGLTDPVLRAVAIVVAVSLVGFVYDTTLVGARGTTPGKKILGVEIAHDATGDQPGWKRAAVRAAVLWVFPLICFLTAAYDERRLRGLHDWAAGTVVILA</sequence>